<feature type="compositionally biased region" description="Basic and acidic residues" evidence="1">
    <location>
        <begin position="37"/>
        <end position="54"/>
    </location>
</feature>
<dbReference type="EMBL" id="GL378416">
    <property type="protein sequence ID" value="EFJ40412.1"/>
    <property type="molecule type" value="Genomic_DNA"/>
</dbReference>
<feature type="compositionally biased region" description="Basic and acidic residues" evidence="1">
    <location>
        <begin position="83"/>
        <end position="133"/>
    </location>
</feature>
<dbReference type="KEGG" id="vcn:VOLCADRAFT_99761"/>
<gene>
    <name evidence="2" type="ORF">VOLCADRAFT_99761</name>
</gene>
<evidence type="ECO:0000313" key="3">
    <source>
        <dbReference type="Proteomes" id="UP000001058"/>
    </source>
</evidence>
<dbReference type="GeneID" id="9627950"/>
<feature type="compositionally biased region" description="Basic residues" evidence="1">
    <location>
        <begin position="60"/>
        <end position="69"/>
    </location>
</feature>
<feature type="region of interest" description="Disordered" evidence="1">
    <location>
        <begin position="34"/>
        <end position="168"/>
    </location>
</feature>
<dbReference type="AlphaFoldDB" id="D8UIK8"/>
<reference evidence="2 3" key="1">
    <citation type="journal article" date="2010" name="Science">
        <title>Genomic analysis of organismal complexity in the multicellular green alga Volvox carteri.</title>
        <authorList>
            <person name="Prochnik S.E."/>
            <person name="Umen J."/>
            <person name="Nedelcu A.M."/>
            <person name="Hallmann A."/>
            <person name="Miller S.M."/>
            <person name="Nishii I."/>
            <person name="Ferris P."/>
            <person name="Kuo A."/>
            <person name="Mitros T."/>
            <person name="Fritz-Laylin L.K."/>
            <person name="Hellsten U."/>
            <person name="Chapman J."/>
            <person name="Simakov O."/>
            <person name="Rensing S.A."/>
            <person name="Terry A."/>
            <person name="Pangilinan J."/>
            <person name="Kapitonov V."/>
            <person name="Jurka J."/>
            <person name="Salamov A."/>
            <person name="Shapiro H."/>
            <person name="Schmutz J."/>
            <person name="Grimwood J."/>
            <person name="Lindquist E."/>
            <person name="Lucas S."/>
            <person name="Grigoriev I.V."/>
            <person name="Schmitt R."/>
            <person name="Kirk D."/>
            <person name="Rokhsar D.S."/>
        </authorList>
    </citation>
    <scope>NUCLEOTIDE SEQUENCE [LARGE SCALE GENOMIC DNA]</scope>
    <source>
        <strain evidence="3">f. Nagariensis / Eve</strain>
    </source>
</reference>
<dbReference type="Proteomes" id="UP000001058">
    <property type="component" value="Unassembled WGS sequence"/>
</dbReference>
<protein>
    <submittedName>
        <fullName evidence="2">Uncharacterized protein</fullName>
    </submittedName>
</protein>
<name>D8UIK8_VOLCA</name>
<accession>D8UIK8</accession>
<sequence>MQPCPVDREHRTKCFRRSDGRCTQANPWIEFLASHKGARDGGIRDMGAKYRDPVMSRQQGHVRKAAPRKPRSDAAAVPRPRPWPREKEQQKKQTDNEKEQQKLREQRQKEREQRQKEREQQQKEREQRHKEQEQTPLRNTARLPRSSPEGSADAPPPSPNKRAHQPMQHIKQAGSVEALVCAREGITVHHATPRMYSMPHPKVVTNTLEHVLTLQTICTQSMWNMYNNQALITELVRIDDYVAQVRNGQPAQDVLTNVPVSAEILGPAADEYRAALTVAASGGRQDVGYIPAGMAMLLGLLLGLKVHLYTAVGGAMADDLEGTVFVSHYQVMYHTVAGSHGQALGHYVLLVTAGNTAAWPMGDSYIPHYMQPVSPGTRNRVGVLGYLDRAAPSTCCMRAVCRLPNQMRQGGLRQGSGMRALPPAFHLNDAECNVGRGALLVVPQWSMLPPDVAFPLKCWHKVRLLTGTAPPLINREDITMLEFEDVDVNDVWFMGPYDDCNRYAWILEDSMVQQLRNSSTVSINHHIQVPIASLCVLSGRGDISADLHNTLQTRCLNPCHVLRNMLPALGDRDILLLRQILKLAFYIGWVLDGVVGGLLAALQAVLRHCESVLTPPTLQMFKTLMPLQRVDPRTRGFATMPPGRNNMLQMRIEACARGEACTAMANAVIIKSSFAYMSIVLGAFMQGVDPQLVAAKV</sequence>
<keyword evidence="3" id="KW-1185">Reference proteome</keyword>
<dbReference type="RefSeq" id="XP_002958492.1">
    <property type="nucleotide sequence ID" value="XM_002958446.1"/>
</dbReference>
<proteinExistence type="predicted"/>
<organism evidence="3">
    <name type="scientific">Volvox carteri f. nagariensis</name>
    <dbReference type="NCBI Taxonomy" id="3068"/>
    <lineage>
        <taxon>Eukaryota</taxon>
        <taxon>Viridiplantae</taxon>
        <taxon>Chlorophyta</taxon>
        <taxon>core chlorophytes</taxon>
        <taxon>Chlorophyceae</taxon>
        <taxon>CS clade</taxon>
        <taxon>Chlamydomonadales</taxon>
        <taxon>Volvocaceae</taxon>
        <taxon>Volvox</taxon>
    </lineage>
</organism>
<evidence type="ECO:0000256" key="1">
    <source>
        <dbReference type="SAM" id="MobiDB-lite"/>
    </source>
</evidence>
<dbReference type="InParanoid" id="D8UIK8"/>
<evidence type="ECO:0000313" key="2">
    <source>
        <dbReference type="EMBL" id="EFJ40412.1"/>
    </source>
</evidence>